<evidence type="ECO:0000256" key="4">
    <source>
        <dbReference type="ARBA" id="ARBA00022670"/>
    </source>
</evidence>
<evidence type="ECO:0000256" key="5">
    <source>
        <dbReference type="ARBA" id="ARBA00022723"/>
    </source>
</evidence>
<evidence type="ECO:0000256" key="9">
    <source>
        <dbReference type="ARBA" id="ARBA00023049"/>
    </source>
</evidence>
<reference evidence="16" key="2">
    <citation type="submission" date="2015-01" db="EMBL/GenBank/DDBJ databases">
        <title>Evolutionary Origins and Diversification of the Mycorrhizal Mutualists.</title>
        <authorList>
            <consortium name="DOE Joint Genome Institute"/>
            <consortium name="Mycorrhizal Genomics Consortium"/>
            <person name="Kohler A."/>
            <person name="Kuo A."/>
            <person name="Nagy L.G."/>
            <person name="Floudas D."/>
            <person name="Copeland A."/>
            <person name="Barry K.W."/>
            <person name="Cichocki N."/>
            <person name="Veneault-Fourrey C."/>
            <person name="LaButti K."/>
            <person name="Lindquist E.A."/>
            <person name="Lipzen A."/>
            <person name="Lundell T."/>
            <person name="Morin E."/>
            <person name="Murat C."/>
            <person name="Riley R."/>
            <person name="Ohm R."/>
            <person name="Sun H."/>
            <person name="Tunlid A."/>
            <person name="Henrissat B."/>
            <person name="Grigoriev I.V."/>
            <person name="Hibbett D.S."/>
            <person name="Martin F."/>
        </authorList>
    </citation>
    <scope>NUCLEOTIDE SEQUENCE [LARGE SCALE GENOMIC DNA]</scope>
    <source>
        <strain evidence="16">h7</strain>
    </source>
</reference>
<keyword evidence="5 12" id="KW-0479">Metal-binding</keyword>
<evidence type="ECO:0000256" key="3">
    <source>
        <dbReference type="ARBA" id="ARBA00022525"/>
    </source>
</evidence>
<feature type="signal peptide" evidence="13">
    <location>
        <begin position="1"/>
        <end position="20"/>
    </location>
</feature>
<keyword evidence="3 13" id="KW-0964">Secreted</keyword>
<dbReference type="InterPro" id="IPR027268">
    <property type="entry name" value="Peptidase_M4/M1_CTD_sf"/>
</dbReference>
<proteinExistence type="inferred from homology"/>
<dbReference type="PRINTS" id="PR00999">
    <property type="entry name" value="FUNGALYSIN"/>
</dbReference>
<evidence type="ECO:0000256" key="13">
    <source>
        <dbReference type="RuleBase" id="RU364017"/>
    </source>
</evidence>
<evidence type="ECO:0000313" key="16">
    <source>
        <dbReference type="Proteomes" id="UP000053424"/>
    </source>
</evidence>
<accession>A0A0C3CKE3</accession>
<evidence type="ECO:0000256" key="7">
    <source>
        <dbReference type="ARBA" id="ARBA00022801"/>
    </source>
</evidence>
<dbReference type="PANTHER" id="PTHR33478">
    <property type="entry name" value="EXTRACELLULAR METALLOPROTEINASE MEP"/>
    <property type="match status" value="1"/>
</dbReference>
<evidence type="ECO:0000256" key="10">
    <source>
        <dbReference type="ARBA" id="ARBA00023145"/>
    </source>
</evidence>
<keyword evidence="9 13" id="KW-0482">Metalloprotease</keyword>
<keyword evidence="6 13" id="KW-0732">Signal</keyword>
<feature type="domain" description="FTP" evidence="14">
    <location>
        <begin position="100"/>
        <end position="144"/>
    </location>
</feature>
<dbReference type="SUPFAM" id="SSF55486">
    <property type="entry name" value="Metalloproteases ('zincins'), catalytic domain"/>
    <property type="match status" value="1"/>
</dbReference>
<dbReference type="CDD" id="cd09596">
    <property type="entry name" value="M36"/>
    <property type="match status" value="1"/>
</dbReference>
<keyword evidence="16" id="KW-1185">Reference proteome</keyword>
<evidence type="ECO:0000256" key="8">
    <source>
        <dbReference type="ARBA" id="ARBA00022833"/>
    </source>
</evidence>
<dbReference type="InterPro" id="IPR011096">
    <property type="entry name" value="FTP_domain"/>
</dbReference>
<comment type="similarity">
    <text evidence="2 13">Belongs to the peptidase M36 family.</text>
</comment>
<feature type="binding site" evidence="12">
    <location>
        <position position="570"/>
    </location>
    <ligand>
        <name>Zn(2+)</name>
        <dbReference type="ChEBI" id="CHEBI:29105"/>
        <note>catalytic</note>
    </ligand>
</feature>
<keyword evidence="10 13" id="KW-0865">Zymogen</keyword>
<dbReference type="PANTHER" id="PTHR33478:SF1">
    <property type="entry name" value="EXTRACELLULAR METALLOPROTEINASE MEP"/>
    <property type="match status" value="1"/>
</dbReference>
<dbReference type="EC" id="3.4.24.-" evidence="13"/>
<feature type="chain" id="PRO_5009360344" description="Extracellular metalloproteinase" evidence="13">
    <location>
        <begin position="21"/>
        <end position="804"/>
    </location>
</feature>
<feature type="binding site" evidence="12">
    <location>
        <position position="596"/>
    </location>
    <ligand>
        <name>Zn(2+)</name>
        <dbReference type="ChEBI" id="CHEBI:29105"/>
        <note>catalytic</note>
    </ligand>
</feature>
<dbReference type="Pfam" id="PF07504">
    <property type="entry name" value="FTP"/>
    <property type="match status" value="1"/>
</dbReference>
<keyword evidence="8 12" id="KW-0862">Zinc</keyword>
<name>A0A0C3CKE3_HEBCY</name>
<comment type="cofactor">
    <cofactor evidence="12">
        <name>Zn(2+)</name>
        <dbReference type="ChEBI" id="CHEBI:29105"/>
    </cofactor>
    <text evidence="12">Binds 1 zinc ion per subunit.</text>
</comment>
<dbReference type="OrthoDB" id="3227768at2759"/>
<dbReference type="GO" id="GO:0008270">
    <property type="term" value="F:zinc ion binding"/>
    <property type="evidence" value="ECO:0007669"/>
    <property type="project" value="InterPro"/>
</dbReference>
<protein>
    <recommendedName>
        <fullName evidence="13">Extracellular metalloproteinase</fullName>
        <ecNumber evidence="13">3.4.24.-</ecNumber>
    </recommendedName>
    <alternativeName>
        <fullName evidence="13">Fungalysin</fullName>
    </alternativeName>
</protein>
<dbReference type="MEROPS" id="M36.001"/>
<dbReference type="Proteomes" id="UP000053424">
    <property type="component" value="Unassembled WGS sequence"/>
</dbReference>
<comment type="subcellular location">
    <subcellularLocation>
        <location evidence="1 13">Secreted</location>
    </subcellularLocation>
</comment>
<dbReference type="GO" id="GO:0004222">
    <property type="term" value="F:metalloendopeptidase activity"/>
    <property type="evidence" value="ECO:0007669"/>
    <property type="project" value="InterPro"/>
</dbReference>
<feature type="active site" evidence="11">
    <location>
        <position position="567"/>
    </location>
</feature>
<feature type="binding site" evidence="12">
    <location>
        <position position="566"/>
    </location>
    <ligand>
        <name>Zn(2+)</name>
        <dbReference type="ChEBI" id="CHEBI:29105"/>
        <note>catalytic</note>
    </ligand>
</feature>
<reference evidence="15 16" key="1">
    <citation type="submission" date="2014-04" db="EMBL/GenBank/DDBJ databases">
        <authorList>
            <consortium name="DOE Joint Genome Institute"/>
            <person name="Kuo A."/>
            <person name="Gay G."/>
            <person name="Dore J."/>
            <person name="Kohler A."/>
            <person name="Nagy L.G."/>
            <person name="Floudas D."/>
            <person name="Copeland A."/>
            <person name="Barry K.W."/>
            <person name="Cichocki N."/>
            <person name="Veneault-Fourrey C."/>
            <person name="LaButti K."/>
            <person name="Lindquist E.A."/>
            <person name="Lipzen A."/>
            <person name="Lundell T."/>
            <person name="Morin E."/>
            <person name="Murat C."/>
            <person name="Sun H."/>
            <person name="Tunlid A."/>
            <person name="Henrissat B."/>
            <person name="Grigoriev I.V."/>
            <person name="Hibbett D.S."/>
            <person name="Martin F."/>
            <person name="Nordberg H.P."/>
            <person name="Cantor M.N."/>
            <person name="Hua S.X."/>
        </authorList>
    </citation>
    <scope>NUCLEOTIDE SEQUENCE [LARGE SCALE GENOMIC DNA]</scope>
    <source>
        <strain evidence="16">h7</strain>
    </source>
</reference>
<evidence type="ECO:0000256" key="2">
    <source>
        <dbReference type="ARBA" id="ARBA00006006"/>
    </source>
</evidence>
<dbReference type="HOGENOM" id="CLU_012703_3_2_1"/>
<feature type="binding site" evidence="12">
    <location>
        <position position="346"/>
    </location>
    <ligand>
        <name>Zn(2+)</name>
        <dbReference type="ChEBI" id="CHEBI:29105"/>
        <note>catalytic</note>
    </ligand>
</feature>
<evidence type="ECO:0000256" key="11">
    <source>
        <dbReference type="PIRSR" id="PIRSR601842-1"/>
    </source>
</evidence>
<evidence type="ECO:0000259" key="14">
    <source>
        <dbReference type="Pfam" id="PF07504"/>
    </source>
</evidence>
<dbReference type="GO" id="GO:0005615">
    <property type="term" value="C:extracellular space"/>
    <property type="evidence" value="ECO:0007669"/>
    <property type="project" value="InterPro"/>
</dbReference>
<dbReference type="AlphaFoldDB" id="A0A0C3CKE3"/>
<dbReference type="Pfam" id="PF02128">
    <property type="entry name" value="Peptidase_M36"/>
    <property type="match status" value="1"/>
</dbReference>
<keyword evidence="4 13" id="KW-0645">Protease</keyword>
<organism evidence="15 16">
    <name type="scientific">Hebeloma cylindrosporum</name>
    <dbReference type="NCBI Taxonomy" id="76867"/>
    <lineage>
        <taxon>Eukaryota</taxon>
        <taxon>Fungi</taxon>
        <taxon>Dikarya</taxon>
        <taxon>Basidiomycota</taxon>
        <taxon>Agaricomycotina</taxon>
        <taxon>Agaricomycetes</taxon>
        <taxon>Agaricomycetidae</taxon>
        <taxon>Agaricales</taxon>
        <taxon>Agaricineae</taxon>
        <taxon>Hymenogastraceae</taxon>
        <taxon>Hebeloma</taxon>
    </lineage>
</organism>
<dbReference type="Gene3D" id="1.10.390.10">
    <property type="entry name" value="Neutral Protease Domain 2"/>
    <property type="match status" value="1"/>
</dbReference>
<sequence length="804" mass="89243">MRCFLTASLVVASLAGHVYGHRHVAPTSLEEGRTSHRRKSLGFGPEHPHAVFHSTPYQIQTNGFTPMDPAMDPLEVARIFVEDVLMGKLSESSTYRIRGDSYTDKNTGVTHVYVRQLVNGLEVADGDMNINIKDGMVLSYGNSFFNGVTPEPFTNVNAFRDPRQEACETMYNSFMSFQPTHPVDSEQIIMGQAPTPSADIHEAQHLLHDNCGLMSFPEHLNSDDMSDFRPALLQFMATATPNADVAGDILNRFTHHKDSMKVSQTSHFAPSHDEQPIEFTVDNVPDAVNPVKAKLAYIQVPTEGGETTELHLVWKFEVEMQDNWYETSVSATAPHKIISVVDWASDAPIPKVPQVVPATYNVFKWGINDPAVGSRSIEKENFDSLASPVGWHAIPYAHDPSFKGVRLTTNDFYRNTTTTWGNNVFAQENWEGQNAYIYNYRPDAGSKNEFHYEYDPQETEKPDAMDEAQKYINTTITQLFYTTNMVHDLYYRYGFDEVAGNFQQYNFGRGGAENDGVIANAQDGSGFNNANFMTPPDGQNGRMRMYLWNTALPYRDGDLEAGIVIHELSHGLSTRLTGGPANSGCLGWGESGGMGEGWGDFLATTIRSNKIYSDYAMGAWAANRESGIRNYVYSLDETVNPSTYKTLDKPGYWGVHAIGEVWAEILWVVSQKLIEKHGYSDDLFPPAPLEDGTVPAGDFYRPSKKGPLVPKYGNSLIVQLVLNGMKLQTCRPSFFDARDAIIQADQVLTGGENFCELWAGFSARGLGQDASVINRTPWGGGVRTNGYSVPPACKDYVTPKEASI</sequence>
<dbReference type="Gene3D" id="3.10.170.10">
    <property type="match status" value="1"/>
</dbReference>
<evidence type="ECO:0000256" key="1">
    <source>
        <dbReference type="ARBA" id="ARBA00004613"/>
    </source>
</evidence>
<evidence type="ECO:0000256" key="12">
    <source>
        <dbReference type="PIRSR" id="PIRSR601842-2"/>
    </source>
</evidence>
<dbReference type="InterPro" id="IPR050371">
    <property type="entry name" value="Fungal_virulence_M36"/>
</dbReference>
<evidence type="ECO:0000256" key="6">
    <source>
        <dbReference type="ARBA" id="ARBA00022729"/>
    </source>
</evidence>
<dbReference type="GO" id="GO:0006508">
    <property type="term" value="P:proteolysis"/>
    <property type="evidence" value="ECO:0007669"/>
    <property type="project" value="UniProtKB-KW"/>
</dbReference>
<evidence type="ECO:0000313" key="15">
    <source>
        <dbReference type="EMBL" id="KIM44256.1"/>
    </source>
</evidence>
<dbReference type="EMBL" id="KN831774">
    <property type="protein sequence ID" value="KIM44256.1"/>
    <property type="molecule type" value="Genomic_DNA"/>
</dbReference>
<gene>
    <name evidence="15" type="ORF">M413DRAFT_443276</name>
</gene>
<keyword evidence="7 13" id="KW-0378">Hydrolase</keyword>
<dbReference type="InterPro" id="IPR001842">
    <property type="entry name" value="Peptidase_M36"/>
</dbReference>